<dbReference type="InterPro" id="IPR047656">
    <property type="entry name" value="IS481-like_transpos"/>
</dbReference>
<name>A0ABW3X3J7_9HYPH</name>
<sequence length="316" mass="36422">MNIHQNARLMPSGRERLVRLARSGLALTAVAETMGVCAKTVRKWVARFAAEGAAGLQDRSSRPHRLHRPTPAQTREAIVALRRQRLTGQQIARDLAVSPATVSRVLRRQGLSRIHNLEPPPPVQRYERERPGELIHIDIKKLGRFERVGHRITGERTGQSKSRGIGWEYLHLAVDDHSRLAYSEIQPDEKRGSCLTFLCNALRFFRSHGITVERVMTDNGSAFKSRRYTKALRWLGIAHKRTRPYTPKTNGKVERFVQTSLREWAYARAYDTSDQRGEELPAFLFRYNWQRPHMGINRQTPISRLRLSEDNLLMLH</sequence>
<protein>
    <submittedName>
        <fullName evidence="2">IS481 family transposase</fullName>
    </submittedName>
</protein>
<feature type="non-terminal residue" evidence="2">
    <location>
        <position position="316"/>
    </location>
</feature>
<feature type="domain" description="Integrase catalytic" evidence="1">
    <location>
        <begin position="127"/>
        <end position="309"/>
    </location>
</feature>
<dbReference type="InterPro" id="IPR012337">
    <property type="entry name" value="RNaseH-like_sf"/>
</dbReference>
<dbReference type="SUPFAM" id="SSF46689">
    <property type="entry name" value="Homeodomain-like"/>
    <property type="match status" value="2"/>
</dbReference>
<keyword evidence="3" id="KW-1185">Reference proteome</keyword>
<accession>A0ABW3X3J7</accession>
<dbReference type="PANTHER" id="PTHR35004">
    <property type="entry name" value="TRANSPOSASE RV3428C-RELATED"/>
    <property type="match status" value="1"/>
</dbReference>
<proteinExistence type="predicted"/>
<dbReference type="Pfam" id="PF13565">
    <property type="entry name" value="HTH_32"/>
    <property type="match status" value="1"/>
</dbReference>
<reference evidence="3" key="1">
    <citation type="journal article" date="2019" name="Int. J. Syst. Evol. Microbiol.">
        <title>The Global Catalogue of Microorganisms (GCM) 10K type strain sequencing project: providing services to taxonomists for standard genome sequencing and annotation.</title>
        <authorList>
            <consortium name="The Broad Institute Genomics Platform"/>
            <consortium name="The Broad Institute Genome Sequencing Center for Infectious Disease"/>
            <person name="Wu L."/>
            <person name="Ma J."/>
        </authorList>
    </citation>
    <scope>NUCLEOTIDE SEQUENCE [LARGE SCALE GENOMIC DNA]</scope>
    <source>
        <strain evidence="3">CCUG 56108</strain>
    </source>
</reference>
<comment type="caution">
    <text evidence="2">The sequence shown here is derived from an EMBL/GenBank/DDBJ whole genome shotgun (WGS) entry which is preliminary data.</text>
</comment>
<evidence type="ECO:0000259" key="1">
    <source>
        <dbReference type="PROSITE" id="PS50994"/>
    </source>
</evidence>
<dbReference type="InterPro" id="IPR036388">
    <property type="entry name" value="WH-like_DNA-bd_sf"/>
</dbReference>
<evidence type="ECO:0000313" key="2">
    <source>
        <dbReference type="EMBL" id="MFD1304199.1"/>
    </source>
</evidence>
<dbReference type="Gene3D" id="3.30.420.10">
    <property type="entry name" value="Ribonuclease H-like superfamily/Ribonuclease H"/>
    <property type="match status" value="1"/>
</dbReference>
<dbReference type="EMBL" id="JBHTND010000078">
    <property type="protein sequence ID" value="MFD1304199.1"/>
    <property type="molecule type" value="Genomic_DNA"/>
</dbReference>
<dbReference type="InterPro" id="IPR001584">
    <property type="entry name" value="Integrase_cat-core"/>
</dbReference>
<dbReference type="InterPro" id="IPR036397">
    <property type="entry name" value="RNaseH_sf"/>
</dbReference>
<gene>
    <name evidence="2" type="ORF">ACFQ4G_21865</name>
</gene>
<dbReference type="NCBIfam" id="NF033577">
    <property type="entry name" value="transpos_IS481"/>
    <property type="match status" value="1"/>
</dbReference>
<evidence type="ECO:0000313" key="3">
    <source>
        <dbReference type="Proteomes" id="UP001597176"/>
    </source>
</evidence>
<dbReference type="InterPro" id="IPR009057">
    <property type="entry name" value="Homeodomain-like_sf"/>
</dbReference>
<dbReference type="SUPFAM" id="SSF53098">
    <property type="entry name" value="Ribonuclease H-like"/>
    <property type="match status" value="1"/>
</dbReference>
<dbReference type="Proteomes" id="UP001597176">
    <property type="component" value="Unassembled WGS sequence"/>
</dbReference>
<organism evidence="2 3">
    <name type="scientific">Methylobacterium marchantiae</name>
    <dbReference type="NCBI Taxonomy" id="600331"/>
    <lineage>
        <taxon>Bacteria</taxon>
        <taxon>Pseudomonadati</taxon>
        <taxon>Pseudomonadota</taxon>
        <taxon>Alphaproteobacteria</taxon>
        <taxon>Hyphomicrobiales</taxon>
        <taxon>Methylobacteriaceae</taxon>
        <taxon>Methylobacterium</taxon>
    </lineage>
</organism>
<dbReference type="Pfam" id="PF13683">
    <property type="entry name" value="rve_3"/>
    <property type="match status" value="1"/>
</dbReference>
<dbReference type="RefSeq" id="WP_379041115.1">
    <property type="nucleotide sequence ID" value="NZ_JBHTND010000078.1"/>
</dbReference>
<dbReference type="PROSITE" id="PS50994">
    <property type="entry name" value="INTEGRASE"/>
    <property type="match status" value="1"/>
</dbReference>
<dbReference type="Gene3D" id="1.10.10.10">
    <property type="entry name" value="Winged helix-like DNA-binding domain superfamily/Winged helix DNA-binding domain"/>
    <property type="match status" value="1"/>
</dbReference>
<dbReference type="PANTHER" id="PTHR35004:SF7">
    <property type="entry name" value="INTEGRASE PROTEIN"/>
    <property type="match status" value="1"/>
</dbReference>